<dbReference type="EC" id="3.1.26.5" evidence="6"/>
<dbReference type="InterPro" id="IPR020568">
    <property type="entry name" value="Ribosomal_Su5_D2-typ_SF"/>
</dbReference>
<comment type="catalytic activity">
    <reaction evidence="6">
        <text>Endonucleolytic cleavage of RNA, removing 5'-extranucleotides from tRNA precursor.</text>
        <dbReference type="EC" id="3.1.26.5"/>
    </reaction>
</comment>
<dbReference type="InterPro" id="IPR014721">
    <property type="entry name" value="Ribsml_uS5_D2-typ_fold_subgr"/>
</dbReference>
<dbReference type="PANTHER" id="PTHR33992:SF1">
    <property type="entry name" value="RIBONUCLEASE P PROTEIN COMPONENT"/>
    <property type="match status" value="1"/>
</dbReference>
<comment type="caution">
    <text evidence="7">The sequence shown here is derived from an EMBL/GenBank/DDBJ whole genome shotgun (WGS) entry which is preliminary data.</text>
</comment>
<dbReference type="AlphaFoldDB" id="A0A2H0PWU3"/>
<keyword evidence="1 6" id="KW-0819">tRNA processing</keyword>
<dbReference type="Proteomes" id="UP000236846">
    <property type="component" value="Unassembled WGS sequence"/>
</dbReference>
<dbReference type="GO" id="GO:0000049">
    <property type="term" value="F:tRNA binding"/>
    <property type="evidence" value="ECO:0007669"/>
    <property type="project" value="UniProtKB-UniRule"/>
</dbReference>
<dbReference type="GO" id="GO:0042781">
    <property type="term" value="F:3'-tRNA processing endoribonuclease activity"/>
    <property type="evidence" value="ECO:0007669"/>
    <property type="project" value="TreeGrafter"/>
</dbReference>
<dbReference type="EMBL" id="PCXE01000020">
    <property type="protein sequence ID" value="PIR26521.1"/>
    <property type="molecule type" value="Genomic_DNA"/>
</dbReference>
<evidence type="ECO:0000256" key="4">
    <source>
        <dbReference type="ARBA" id="ARBA00022801"/>
    </source>
</evidence>
<evidence type="ECO:0000256" key="5">
    <source>
        <dbReference type="ARBA" id="ARBA00022884"/>
    </source>
</evidence>
<reference evidence="7 8" key="1">
    <citation type="submission" date="2017-09" db="EMBL/GenBank/DDBJ databases">
        <title>Depth-based differentiation of microbial function through sediment-hosted aquifers and enrichment of novel symbionts in the deep terrestrial subsurface.</title>
        <authorList>
            <person name="Probst A.J."/>
            <person name="Ladd B."/>
            <person name="Jarett J.K."/>
            <person name="Geller-Mcgrath D.E."/>
            <person name="Sieber C.M."/>
            <person name="Emerson J.B."/>
            <person name="Anantharaman K."/>
            <person name="Thomas B.C."/>
            <person name="Malmstrom R."/>
            <person name="Stieglmeier M."/>
            <person name="Klingl A."/>
            <person name="Woyke T."/>
            <person name="Ryan C.M."/>
            <person name="Banfield J.F."/>
        </authorList>
    </citation>
    <scope>NUCLEOTIDE SEQUENCE [LARGE SCALE GENOMIC DNA]</scope>
    <source>
        <strain evidence="7">CG11_big_fil_rev_8_21_14_0_20_43_10</strain>
    </source>
</reference>
<evidence type="ECO:0000313" key="8">
    <source>
        <dbReference type="Proteomes" id="UP000236846"/>
    </source>
</evidence>
<dbReference type="PANTHER" id="PTHR33992">
    <property type="entry name" value="RIBONUCLEASE P PROTEIN COMPONENT"/>
    <property type="match status" value="1"/>
</dbReference>
<evidence type="ECO:0000256" key="3">
    <source>
        <dbReference type="ARBA" id="ARBA00022759"/>
    </source>
</evidence>
<evidence type="ECO:0000256" key="2">
    <source>
        <dbReference type="ARBA" id="ARBA00022722"/>
    </source>
</evidence>
<comment type="subunit">
    <text evidence="6">Consists of a catalytic RNA component (M1 or rnpB) and a protein subunit.</text>
</comment>
<organism evidence="7 8">
    <name type="scientific">Candidatus Brennerbacteria bacterium CG11_big_fil_rev_8_21_14_0_20_43_10</name>
    <dbReference type="NCBI Taxonomy" id="1974523"/>
    <lineage>
        <taxon>Bacteria</taxon>
        <taxon>Candidatus Brenneribacteriota</taxon>
    </lineage>
</organism>
<sequence length="118" mass="13814">MLPKAHRIAAHNDFEIIMRRGNTLDNGYVRFFWMPNALAKNRFGFLIKTRVFRHAVQRNQWKRVVRDLVQPFLNPKTSNTGYDCAMLLYKFPNIASTRTAWQQPICDLLARAGIINHV</sequence>
<dbReference type="Pfam" id="PF00825">
    <property type="entry name" value="Ribonuclease_P"/>
    <property type="match status" value="1"/>
</dbReference>
<dbReference type="HAMAP" id="MF_00227">
    <property type="entry name" value="RNase_P"/>
    <property type="match status" value="1"/>
</dbReference>
<evidence type="ECO:0000256" key="1">
    <source>
        <dbReference type="ARBA" id="ARBA00022694"/>
    </source>
</evidence>
<dbReference type="InterPro" id="IPR000100">
    <property type="entry name" value="RNase_P"/>
</dbReference>
<protein>
    <recommendedName>
        <fullName evidence="6">Ribonuclease P protein component</fullName>
        <shortName evidence="6">RNase P protein</shortName>
        <shortName evidence="6">RNaseP protein</shortName>
        <ecNumber evidence="6">3.1.26.5</ecNumber>
    </recommendedName>
    <alternativeName>
        <fullName evidence="6">Protein C5</fullName>
    </alternativeName>
</protein>
<comment type="similarity">
    <text evidence="6">Belongs to the RnpA family.</text>
</comment>
<gene>
    <name evidence="6" type="primary">rnpA</name>
    <name evidence="7" type="ORF">COV41_01275</name>
</gene>
<keyword evidence="2 6" id="KW-0540">Nuclease</keyword>
<dbReference type="GO" id="GO:0030677">
    <property type="term" value="C:ribonuclease P complex"/>
    <property type="evidence" value="ECO:0007669"/>
    <property type="project" value="TreeGrafter"/>
</dbReference>
<keyword evidence="5 6" id="KW-0694">RNA-binding</keyword>
<keyword evidence="4 6" id="KW-0378">Hydrolase</keyword>
<evidence type="ECO:0000256" key="6">
    <source>
        <dbReference type="HAMAP-Rule" id="MF_00227"/>
    </source>
</evidence>
<proteinExistence type="inferred from homology"/>
<name>A0A2H0PWU3_9BACT</name>
<evidence type="ECO:0000313" key="7">
    <source>
        <dbReference type="EMBL" id="PIR26521.1"/>
    </source>
</evidence>
<dbReference type="GO" id="GO:0004526">
    <property type="term" value="F:ribonuclease P activity"/>
    <property type="evidence" value="ECO:0007669"/>
    <property type="project" value="UniProtKB-UniRule"/>
</dbReference>
<dbReference type="SUPFAM" id="SSF54211">
    <property type="entry name" value="Ribosomal protein S5 domain 2-like"/>
    <property type="match status" value="1"/>
</dbReference>
<accession>A0A2H0PWU3</accession>
<comment type="function">
    <text evidence="6">RNaseP catalyzes the removal of the 5'-leader sequence from pre-tRNA to produce the mature 5'-terminus. It can also cleave other RNA substrates such as 4.5S RNA. The protein component plays an auxiliary but essential role in vivo by binding to the 5'-leader sequence and broadening the substrate specificity of the ribozyme.</text>
</comment>
<dbReference type="GO" id="GO:0001682">
    <property type="term" value="P:tRNA 5'-leader removal"/>
    <property type="evidence" value="ECO:0007669"/>
    <property type="project" value="UniProtKB-UniRule"/>
</dbReference>
<keyword evidence="3 6" id="KW-0255">Endonuclease</keyword>
<dbReference type="Gene3D" id="3.30.230.10">
    <property type="match status" value="1"/>
</dbReference>